<name>K0S781_THAOC</name>
<feature type="compositionally biased region" description="Basic and acidic residues" evidence="1">
    <location>
        <begin position="1097"/>
        <end position="1119"/>
    </location>
</feature>
<dbReference type="AlphaFoldDB" id="K0S781"/>
<feature type="region of interest" description="Disordered" evidence="1">
    <location>
        <begin position="97"/>
        <end position="123"/>
    </location>
</feature>
<sequence>MRTSAVSSGGPEGEFYSILLFYLVVVSSSYRRRIAPASNSCCLPGIAACSANAAPAAVPPPAAAPAAPAAPSRSAAGPRTAGSIAAARAFVAAAPDDVPSAAAAGRQSDDSTKDEEMMEVEEPAAVMPEVNRKLSASLKNEVDKRWDETEADGEARWRKESEVDSKKATRTVRVVSTDKHLRNDLGRGVVSVHLRETNIGHIDGHFLDVDEVPVLSCFPATISFDHDPSTGQPILSVSTRRDEASFTAYDGSPSIEPWRVNEWGEMPDTVARIYEAIDRAEGLLGSIRSQYFAVNLPHVAKPDVKVLAANRHDEWLLRLRLDQATDQFYLLVATSKLLDRSVENYHDLQVDGYWEEQRKAREESGEDAQEDIPTPIFSFPALSARITNSVQEEVKEDFLDNTAVGAHDRLRDRGCVASHHCYRSQDVNFGHEKLSADNSAAHVYHEFERGKYGSAGKGRTRLRHIREDHAEWRMNPPRAYSVVNMANLTEDAQRDVVGFLLTEFKRFQCPRVPETLRETLVQDMQGLSVGSSVILHSLSEEQYDPQKIGTGGIALSGSLTATVRNTLESGAQRTAERLGVAQVGNRHECLESGALGCAAAHLVVLQDIAGDLLSDFEEEGILRPGQKYTARPIRTAWNVGRMESTPKYFVNAKIAVARAISPIEGPGFYENAFGDQVPKDSPENIEECYACKLFTEDQRRGAVTKTEVEVFLPLERDGGFVEVVDVCEEAWEEFRAENLRLLRQQGVFLPGGSESDEDLRYPSVLYALLTRDTSASLGLPANSPDAPKWEIYERGGRKYDYWRLYGFITMVLKCKDKKLRSMILVAPWCRWMFNRQGVPMGFIQMHYSFRSACSSTFSGLLLDVICTERTTVNRSLDRPVRSLPIVLYGVFTLHMSQFMHLIVRNINVLIKSCLMRVNQLHINYTNLLRKNLDLHIFSRASRNALLLEDRIRARASATLDEDSDEEEEVEEEAADDVSVGSDLGWPEGDDDDDDDGDSKMPASLSNETNVVRDNKFALRLVCHLTNSTPGDKSSFVSVTLPRALHYLNHDRKGKRLGSKAICARFKTFVDAGLIRGETLRLFVEAYRSSKLNKGHRKVDGRETHHSPSSEQIKCTDDLDQQRRFQVRSGRHARPGDHLRPDCSCAWEEGDGSTGKEHHTRRQALPEGQVPAGDRPPGTHPEVQEGKEEGAKTKKAKAKKFLEYELEVDKKVCNANSSNGSVYTGGDNNLFVARVRIVKKKTKKKKTKR</sequence>
<feature type="region of interest" description="Disordered" evidence="1">
    <location>
        <begin position="57"/>
        <end position="78"/>
    </location>
</feature>
<dbReference type="EMBL" id="AGNL01019207">
    <property type="protein sequence ID" value="EJK62003.1"/>
    <property type="molecule type" value="Genomic_DNA"/>
</dbReference>
<proteinExistence type="predicted"/>
<gene>
    <name evidence="2" type="ORF">THAOC_17404</name>
</gene>
<evidence type="ECO:0000313" key="2">
    <source>
        <dbReference type="EMBL" id="EJK62003.1"/>
    </source>
</evidence>
<organism evidence="2 3">
    <name type="scientific">Thalassiosira oceanica</name>
    <name type="common">Marine diatom</name>
    <dbReference type="NCBI Taxonomy" id="159749"/>
    <lineage>
        <taxon>Eukaryota</taxon>
        <taxon>Sar</taxon>
        <taxon>Stramenopiles</taxon>
        <taxon>Ochrophyta</taxon>
        <taxon>Bacillariophyta</taxon>
        <taxon>Coscinodiscophyceae</taxon>
        <taxon>Thalassiosirophycidae</taxon>
        <taxon>Thalassiosirales</taxon>
        <taxon>Thalassiosiraceae</taxon>
        <taxon>Thalassiosira</taxon>
    </lineage>
</organism>
<reference evidence="2 3" key="1">
    <citation type="journal article" date="2012" name="Genome Biol.">
        <title>Genome and low-iron response of an oceanic diatom adapted to chronic iron limitation.</title>
        <authorList>
            <person name="Lommer M."/>
            <person name="Specht M."/>
            <person name="Roy A.S."/>
            <person name="Kraemer L."/>
            <person name="Andreson R."/>
            <person name="Gutowska M.A."/>
            <person name="Wolf J."/>
            <person name="Bergner S.V."/>
            <person name="Schilhabel M.B."/>
            <person name="Klostermeier U.C."/>
            <person name="Beiko R.G."/>
            <person name="Rosenstiel P."/>
            <person name="Hippler M."/>
            <person name="Laroche J."/>
        </authorList>
    </citation>
    <scope>NUCLEOTIDE SEQUENCE [LARGE SCALE GENOMIC DNA]</scope>
    <source>
        <strain evidence="2 3">CCMP1005</strain>
    </source>
</reference>
<comment type="caution">
    <text evidence="2">The sequence shown here is derived from an EMBL/GenBank/DDBJ whole genome shotgun (WGS) entry which is preliminary data.</text>
</comment>
<feature type="region of interest" description="Disordered" evidence="1">
    <location>
        <begin position="957"/>
        <end position="1006"/>
    </location>
</feature>
<dbReference type="Proteomes" id="UP000266841">
    <property type="component" value="Unassembled WGS sequence"/>
</dbReference>
<feature type="region of interest" description="Disordered" evidence="1">
    <location>
        <begin position="1092"/>
        <end position="1119"/>
    </location>
</feature>
<feature type="region of interest" description="Disordered" evidence="1">
    <location>
        <begin position="1148"/>
        <end position="1193"/>
    </location>
</feature>
<feature type="compositionally biased region" description="Acidic residues" evidence="1">
    <location>
        <begin position="987"/>
        <end position="996"/>
    </location>
</feature>
<feature type="compositionally biased region" description="Basic and acidic residues" evidence="1">
    <location>
        <begin position="1181"/>
        <end position="1191"/>
    </location>
</feature>
<accession>K0S781</accession>
<feature type="compositionally biased region" description="Low complexity" evidence="1">
    <location>
        <begin position="64"/>
        <end position="78"/>
    </location>
</feature>
<keyword evidence="3" id="KW-1185">Reference proteome</keyword>
<evidence type="ECO:0000313" key="3">
    <source>
        <dbReference type="Proteomes" id="UP000266841"/>
    </source>
</evidence>
<protein>
    <submittedName>
        <fullName evidence="2">Uncharacterized protein</fullName>
    </submittedName>
</protein>
<feature type="compositionally biased region" description="Acidic residues" evidence="1">
    <location>
        <begin position="959"/>
        <end position="975"/>
    </location>
</feature>
<evidence type="ECO:0000256" key="1">
    <source>
        <dbReference type="SAM" id="MobiDB-lite"/>
    </source>
</evidence>